<proteinExistence type="predicted"/>
<keyword evidence="2 4" id="KW-0238">DNA-binding</keyword>
<dbReference type="KEGG" id="lse:F1C12_12360"/>
<dbReference type="InterPro" id="IPR001647">
    <property type="entry name" value="HTH_TetR"/>
</dbReference>
<dbReference type="InterPro" id="IPR036271">
    <property type="entry name" value="Tet_transcr_reg_TetR-rel_C_sf"/>
</dbReference>
<dbReference type="GO" id="GO:0000976">
    <property type="term" value="F:transcription cis-regulatory region binding"/>
    <property type="evidence" value="ECO:0007669"/>
    <property type="project" value="TreeGrafter"/>
</dbReference>
<protein>
    <submittedName>
        <fullName evidence="6">TetR/AcrR family transcriptional regulator</fullName>
    </submittedName>
</protein>
<dbReference type="EMBL" id="CP043641">
    <property type="protein sequence ID" value="QNE35839.1"/>
    <property type="molecule type" value="Genomic_DNA"/>
</dbReference>
<dbReference type="GO" id="GO:0003700">
    <property type="term" value="F:DNA-binding transcription factor activity"/>
    <property type="evidence" value="ECO:0007669"/>
    <property type="project" value="TreeGrafter"/>
</dbReference>
<reference evidence="7" key="1">
    <citation type="submission" date="2019-09" db="EMBL/GenBank/DDBJ databases">
        <title>Antimicrobial potential of Antarctic Bacteria.</title>
        <authorList>
            <person name="Benaud N."/>
            <person name="Edwards R.J."/>
            <person name="Ferrari B.C."/>
        </authorList>
    </citation>
    <scope>NUCLEOTIDE SEQUENCE [LARGE SCALE GENOMIC DNA]</scope>
    <source>
        <strain evidence="7">INR9</strain>
    </source>
</reference>
<evidence type="ECO:0000313" key="6">
    <source>
        <dbReference type="EMBL" id="QNE35839.1"/>
    </source>
</evidence>
<feature type="domain" description="HTH tetR-type" evidence="5">
    <location>
        <begin position="8"/>
        <end position="68"/>
    </location>
</feature>
<gene>
    <name evidence="6" type="ORF">F1C12_12360</name>
</gene>
<dbReference type="InterPro" id="IPR050109">
    <property type="entry name" value="HTH-type_TetR-like_transc_reg"/>
</dbReference>
<feature type="DNA-binding region" description="H-T-H motif" evidence="4">
    <location>
        <begin position="31"/>
        <end position="50"/>
    </location>
</feature>
<dbReference type="PANTHER" id="PTHR30055:SF234">
    <property type="entry name" value="HTH-TYPE TRANSCRIPTIONAL REGULATOR BETI"/>
    <property type="match status" value="1"/>
</dbReference>
<evidence type="ECO:0000313" key="7">
    <source>
        <dbReference type="Proteomes" id="UP000515511"/>
    </source>
</evidence>
<dbReference type="Pfam" id="PF00440">
    <property type="entry name" value="TetR_N"/>
    <property type="match status" value="1"/>
</dbReference>
<keyword evidence="1" id="KW-0805">Transcription regulation</keyword>
<dbReference type="PANTHER" id="PTHR30055">
    <property type="entry name" value="HTH-TYPE TRANSCRIPTIONAL REGULATOR RUTR"/>
    <property type="match status" value="1"/>
</dbReference>
<dbReference type="AlphaFoldDB" id="A0A7G6YBH4"/>
<organism evidence="6 7">
    <name type="scientific">Leifsonia shinshuensis</name>
    <dbReference type="NCBI Taxonomy" id="150026"/>
    <lineage>
        <taxon>Bacteria</taxon>
        <taxon>Bacillati</taxon>
        <taxon>Actinomycetota</taxon>
        <taxon>Actinomycetes</taxon>
        <taxon>Micrococcales</taxon>
        <taxon>Microbacteriaceae</taxon>
        <taxon>Leifsonia</taxon>
    </lineage>
</organism>
<accession>A0A7G6YBH4</accession>
<evidence type="ECO:0000256" key="3">
    <source>
        <dbReference type="ARBA" id="ARBA00023163"/>
    </source>
</evidence>
<dbReference type="SUPFAM" id="SSF48498">
    <property type="entry name" value="Tetracyclin repressor-like, C-terminal domain"/>
    <property type="match status" value="1"/>
</dbReference>
<dbReference type="SUPFAM" id="SSF46689">
    <property type="entry name" value="Homeodomain-like"/>
    <property type="match status" value="1"/>
</dbReference>
<dbReference type="PROSITE" id="PS50977">
    <property type="entry name" value="HTH_TETR_2"/>
    <property type="match status" value="1"/>
</dbReference>
<dbReference type="RefSeq" id="WP_185275306.1">
    <property type="nucleotide sequence ID" value="NZ_CP043641.1"/>
</dbReference>
<keyword evidence="3" id="KW-0804">Transcription</keyword>
<evidence type="ECO:0000256" key="4">
    <source>
        <dbReference type="PROSITE-ProRule" id="PRU00335"/>
    </source>
</evidence>
<evidence type="ECO:0000256" key="2">
    <source>
        <dbReference type="ARBA" id="ARBA00023125"/>
    </source>
</evidence>
<dbReference type="Proteomes" id="UP000515511">
    <property type="component" value="Chromosome"/>
</dbReference>
<evidence type="ECO:0000256" key="1">
    <source>
        <dbReference type="ARBA" id="ARBA00023015"/>
    </source>
</evidence>
<dbReference type="Gene3D" id="1.10.357.10">
    <property type="entry name" value="Tetracycline Repressor, domain 2"/>
    <property type="match status" value="1"/>
</dbReference>
<name>A0A7G6YBH4_9MICO</name>
<evidence type="ECO:0000259" key="5">
    <source>
        <dbReference type="PROSITE" id="PS50977"/>
    </source>
</evidence>
<dbReference type="InterPro" id="IPR009057">
    <property type="entry name" value="Homeodomain-like_sf"/>
</dbReference>
<sequence length="189" mass="21109">MARRLTPEARRAEIVSIAHGVIAEEGYRGLSLREIARRCGMSAPGLMHYFPDMDSLLTAVLEHRDEADIAAIAGDATEARSLAELIEAAAAYYAERRDDVRVFDALQAEALDPTHPAHEWFTSRNARNLEALRPVLEREFADPDTALRLLKYLLDGMRVNRMWGDDNVDFFTDLEAIRMALVGGLKPAS</sequence>